<dbReference type="EMBL" id="JABFTP020000165">
    <property type="protein sequence ID" value="KAL3284493.1"/>
    <property type="molecule type" value="Genomic_DNA"/>
</dbReference>
<comment type="caution">
    <text evidence="2">The sequence shown here is derived from an EMBL/GenBank/DDBJ whole genome shotgun (WGS) entry which is preliminary data.</text>
</comment>
<proteinExistence type="predicted"/>
<keyword evidence="3" id="KW-1185">Reference proteome</keyword>
<evidence type="ECO:0000313" key="3">
    <source>
        <dbReference type="Proteomes" id="UP001516400"/>
    </source>
</evidence>
<dbReference type="AlphaFoldDB" id="A0ABD2P0N2"/>
<organism evidence="2 3">
    <name type="scientific">Cryptolaemus montrouzieri</name>
    <dbReference type="NCBI Taxonomy" id="559131"/>
    <lineage>
        <taxon>Eukaryota</taxon>
        <taxon>Metazoa</taxon>
        <taxon>Ecdysozoa</taxon>
        <taxon>Arthropoda</taxon>
        <taxon>Hexapoda</taxon>
        <taxon>Insecta</taxon>
        <taxon>Pterygota</taxon>
        <taxon>Neoptera</taxon>
        <taxon>Endopterygota</taxon>
        <taxon>Coleoptera</taxon>
        <taxon>Polyphaga</taxon>
        <taxon>Cucujiformia</taxon>
        <taxon>Coccinelloidea</taxon>
        <taxon>Coccinellidae</taxon>
        <taxon>Scymninae</taxon>
        <taxon>Scymnini</taxon>
        <taxon>Cryptolaemus</taxon>
    </lineage>
</organism>
<dbReference type="Proteomes" id="UP001516400">
    <property type="component" value="Unassembled WGS sequence"/>
</dbReference>
<protein>
    <submittedName>
        <fullName evidence="2">Uncharacterized protein</fullName>
    </submittedName>
</protein>
<evidence type="ECO:0000313" key="2">
    <source>
        <dbReference type="EMBL" id="KAL3284493.1"/>
    </source>
</evidence>
<sequence length="129" mass="14299">MELEICKDKLKEVESFFNEPPSFSGYRKIRSKLAHLFNRVGLIKPEENEKEQLDLESEALTKTLALLTRLDNVRHTSPCPPEFIKGQNLNTTSNTSSANPLVNGNNPTLNATTAYVTIPNSPVALSQAT</sequence>
<reference evidence="2 3" key="1">
    <citation type="journal article" date="2021" name="BMC Biol.">
        <title>Horizontally acquired antibacterial genes associated with adaptive radiation of ladybird beetles.</title>
        <authorList>
            <person name="Li H.S."/>
            <person name="Tang X.F."/>
            <person name="Huang Y.H."/>
            <person name="Xu Z.Y."/>
            <person name="Chen M.L."/>
            <person name="Du X.Y."/>
            <person name="Qiu B.Y."/>
            <person name="Chen P.T."/>
            <person name="Zhang W."/>
            <person name="Slipinski A."/>
            <person name="Escalona H.E."/>
            <person name="Waterhouse R.M."/>
            <person name="Zwick A."/>
            <person name="Pang H."/>
        </authorList>
    </citation>
    <scope>NUCLEOTIDE SEQUENCE [LARGE SCALE GENOMIC DNA]</scope>
    <source>
        <strain evidence="2">SYSU2018</strain>
    </source>
</reference>
<accession>A0ABD2P0N2</accession>
<feature type="region of interest" description="Disordered" evidence="1">
    <location>
        <begin position="78"/>
        <end position="100"/>
    </location>
</feature>
<evidence type="ECO:0000256" key="1">
    <source>
        <dbReference type="SAM" id="MobiDB-lite"/>
    </source>
</evidence>
<feature type="compositionally biased region" description="Low complexity" evidence="1">
    <location>
        <begin position="88"/>
        <end position="97"/>
    </location>
</feature>
<gene>
    <name evidence="2" type="ORF">HHI36_018654</name>
</gene>
<name>A0ABD2P0N2_9CUCU</name>